<proteinExistence type="predicted"/>
<dbReference type="STRING" id="1839936.SBU_000774"/>
<organism evidence="1 2">
    <name type="scientific">Candidatus Syntropharchaeum butanivorans</name>
    <dbReference type="NCBI Taxonomy" id="1839936"/>
    <lineage>
        <taxon>Archaea</taxon>
        <taxon>Methanobacteriati</taxon>
        <taxon>Methanobacteriota</taxon>
        <taxon>Stenosarchaea group</taxon>
        <taxon>Methanomicrobia</taxon>
        <taxon>Methanosarcinales</taxon>
        <taxon>ANME-2 cluster</taxon>
        <taxon>Candidatus Syntropharchaeum</taxon>
    </lineage>
</organism>
<name>A0A1F2P5G3_9EURY</name>
<comment type="caution">
    <text evidence="1">The sequence shown here is derived from an EMBL/GenBank/DDBJ whole genome shotgun (WGS) entry which is preliminary data.</text>
</comment>
<evidence type="ECO:0000313" key="2">
    <source>
        <dbReference type="Proteomes" id="UP000185779"/>
    </source>
</evidence>
<dbReference type="AlphaFoldDB" id="A0A1F2P5G3"/>
<dbReference type="Proteomes" id="UP000185779">
    <property type="component" value="Unassembled WGS sequence"/>
</dbReference>
<sequence length="62" mass="6339">MGLKMKCPNCGSEKIVCPKCGGMLVSGTTAMGCVGFRCKDCGMAVRGYAICGECGAEVLGVR</sequence>
<evidence type="ECO:0000313" key="1">
    <source>
        <dbReference type="EMBL" id="OFV66232.1"/>
    </source>
</evidence>
<dbReference type="PROSITE" id="PS51257">
    <property type="entry name" value="PROKAR_LIPOPROTEIN"/>
    <property type="match status" value="1"/>
</dbReference>
<accession>A0A1F2P5G3</accession>
<protein>
    <submittedName>
        <fullName evidence="1">Uncharacterized protein</fullName>
    </submittedName>
</protein>
<gene>
    <name evidence="1" type="ORF">SBU_000774</name>
</gene>
<dbReference type="EMBL" id="LYOR01000003">
    <property type="protein sequence ID" value="OFV66232.1"/>
    <property type="molecule type" value="Genomic_DNA"/>
</dbReference>
<keyword evidence="2" id="KW-1185">Reference proteome</keyword>
<reference evidence="1" key="1">
    <citation type="submission" date="2016-05" db="EMBL/GenBank/DDBJ databases">
        <title>Microbial consortia oxidize butane by reversing methanogenesis.</title>
        <authorList>
            <person name="Laso-Perez R."/>
            <person name="Richter M."/>
            <person name="Wegener G."/>
            <person name="Musat F."/>
        </authorList>
    </citation>
    <scope>NUCLEOTIDE SEQUENCE [LARGE SCALE GENOMIC DNA]</scope>
    <source>
        <strain evidence="1">BOX1</strain>
    </source>
</reference>